<dbReference type="EMBL" id="JAHUTJ010013382">
    <property type="protein sequence ID" value="MED6269291.1"/>
    <property type="molecule type" value="Genomic_DNA"/>
</dbReference>
<organism evidence="8 9">
    <name type="scientific">Characodon lateralis</name>
    <dbReference type="NCBI Taxonomy" id="208331"/>
    <lineage>
        <taxon>Eukaryota</taxon>
        <taxon>Metazoa</taxon>
        <taxon>Chordata</taxon>
        <taxon>Craniata</taxon>
        <taxon>Vertebrata</taxon>
        <taxon>Euteleostomi</taxon>
        <taxon>Actinopterygii</taxon>
        <taxon>Neopterygii</taxon>
        <taxon>Teleostei</taxon>
        <taxon>Neoteleostei</taxon>
        <taxon>Acanthomorphata</taxon>
        <taxon>Ovalentaria</taxon>
        <taxon>Atherinomorphae</taxon>
        <taxon>Cyprinodontiformes</taxon>
        <taxon>Goodeidae</taxon>
        <taxon>Characodon</taxon>
    </lineage>
</organism>
<evidence type="ECO:0000259" key="7">
    <source>
        <dbReference type="Pfam" id="PF12057"/>
    </source>
</evidence>
<name>A0ABU7D2X4_9TELE</name>
<dbReference type="PANTHER" id="PTHR15204:SF0">
    <property type="entry name" value="LARGE PROLINE-RICH PROTEIN BAG6"/>
    <property type="match status" value="1"/>
</dbReference>
<keyword evidence="9" id="KW-1185">Reference proteome</keyword>
<feature type="compositionally biased region" description="Low complexity" evidence="6">
    <location>
        <begin position="90"/>
        <end position="103"/>
    </location>
</feature>
<feature type="region of interest" description="Disordered" evidence="6">
    <location>
        <begin position="66"/>
        <end position="140"/>
    </location>
</feature>
<evidence type="ECO:0000256" key="2">
    <source>
        <dbReference type="ARBA" id="ARBA00004514"/>
    </source>
</evidence>
<keyword evidence="5" id="KW-0539">Nucleus</keyword>
<feature type="compositionally biased region" description="Low complexity" evidence="6">
    <location>
        <begin position="69"/>
        <end position="83"/>
    </location>
</feature>
<reference evidence="8 9" key="1">
    <citation type="submission" date="2021-06" db="EMBL/GenBank/DDBJ databases">
        <authorList>
            <person name="Palmer J.M."/>
        </authorList>
    </citation>
    <scope>NUCLEOTIDE SEQUENCE [LARGE SCALE GENOMIC DNA]</scope>
    <source>
        <strain evidence="8 9">CL_MEX2019</strain>
        <tissue evidence="8">Muscle</tissue>
    </source>
</reference>
<feature type="region of interest" description="Disordered" evidence="6">
    <location>
        <begin position="1"/>
        <end position="29"/>
    </location>
</feature>
<accession>A0ABU7D2X4</accession>
<dbReference type="InterPro" id="IPR021925">
    <property type="entry name" value="BAG6"/>
</dbReference>
<feature type="domain" description="Large proline-rich protein BAG6" evidence="7">
    <location>
        <begin position="140"/>
        <end position="177"/>
    </location>
</feature>
<keyword evidence="4" id="KW-0963">Cytoplasm</keyword>
<evidence type="ECO:0000256" key="5">
    <source>
        <dbReference type="ARBA" id="ARBA00023242"/>
    </source>
</evidence>
<evidence type="ECO:0000256" key="4">
    <source>
        <dbReference type="ARBA" id="ARBA00022490"/>
    </source>
</evidence>
<dbReference type="PANTHER" id="PTHR15204">
    <property type="entry name" value="LARGE PROLINE-RICH PROTEIN BAG6"/>
    <property type="match status" value="1"/>
</dbReference>
<comment type="caution">
    <text evidence="8">The sequence shown here is derived from an EMBL/GenBank/DDBJ whole genome shotgun (WGS) entry which is preliminary data.</text>
</comment>
<keyword evidence="3" id="KW-0813">Transport</keyword>
<evidence type="ECO:0000313" key="9">
    <source>
        <dbReference type="Proteomes" id="UP001352852"/>
    </source>
</evidence>
<evidence type="ECO:0000256" key="3">
    <source>
        <dbReference type="ARBA" id="ARBA00022448"/>
    </source>
</evidence>
<feature type="non-terminal residue" evidence="8">
    <location>
        <position position="177"/>
    </location>
</feature>
<comment type="subcellular location">
    <subcellularLocation>
        <location evidence="2">Cytoplasm</location>
        <location evidence="2">Cytosol</location>
    </subcellularLocation>
    <subcellularLocation>
        <location evidence="1">Nucleus</location>
    </subcellularLocation>
</comment>
<proteinExistence type="predicted"/>
<sequence length="177" mass="18806">MTVQQMVSGMGENARNARVTTSNGSNGSVNVHIDMDQPVQSEPRLRLVLAENLLRDIQDVINRMEGRTTESSSQTETTPAAAAAPPPPSSSSTTSTPSPSAQPMDTSPPPTTPPPPPSSSAQAEGPTPQPGPSHPSPAELAEMLSELRRVEERLQPFMQRAHSILETATTAEYNNNT</sequence>
<evidence type="ECO:0000256" key="6">
    <source>
        <dbReference type="SAM" id="MobiDB-lite"/>
    </source>
</evidence>
<feature type="compositionally biased region" description="Pro residues" evidence="6">
    <location>
        <begin position="106"/>
        <end position="118"/>
    </location>
</feature>
<evidence type="ECO:0000256" key="1">
    <source>
        <dbReference type="ARBA" id="ARBA00004123"/>
    </source>
</evidence>
<protein>
    <recommendedName>
        <fullName evidence="7">Large proline-rich protein BAG6 domain-containing protein</fullName>
    </recommendedName>
</protein>
<gene>
    <name evidence="8" type="ORF">CHARACLAT_031610</name>
</gene>
<feature type="compositionally biased region" description="Polar residues" evidence="6">
    <location>
        <begin position="18"/>
        <end position="29"/>
    </location>
</feature>
<evidence type="ECO:0000313" key="8">
    <source>
        <dbReference type="EMBL" id="MED6269291.1"/>
    </source>
</evidence>
<dbReference type="Pfam" id="PF12057">
    <property type="entry name" value="BAG6"/>
    <property type="match status" value="1"/>
</dbReference>
<dbReference type="Proteomes" id="UP001352852">
    <property type="component" value="Unassembled WGS sequence"/>
</dbReference>